<evidence type="ECO:0000313" key="4">
    <source>
        <dbReference type="Proteomes" id="UP001151478"/>
    </source>
</evidence>
<dbReference type="InterPro" id="IPR036890">
    <property type="entry name" value="HATPase_C_sf"/>
</dbReference>
<keyword evidence="3" id="KW-0418">Kinase</keyword>
<keyword evidence="1" id="KW-1133">Transmembrane helix</keyword>
<evidence type="ECO:0000313" key="3">
    <source>
        <dbReference type="EMBL" id="MDD7913702.1"/>
    </source>
</evidence>
<dbReference type="PANTHER" id="PTHR34220:SF7">
    <property type="entry name" value="SENSOR HISTIDINE KINASE YPDA"/>
    <property type="match status" value="1"/>
</dbReference>
<dbReference type="Proteomes" id="UP001151478">
    <property type="component" value="Unassembled WGS sequence"/>
</dbReference>
<dbReference type="Gene3D" id="3.30.565.10">
    <property type="entry name" value="Histidine kinase-like ATPase, C-terminal domain"/>
    <property type="match status" value="1"/>
</dbReference>
<organism evidence="3 4">
    <name type="scientific">Polaribacter ponticola</name>
    <dbReference type="NCBI Taxonomy" id="2978475"/>
    <lineage>
        <taxon>Bacteria</taxon>
        <taxon>Pseudomonadati</taxon>
        <taxon>Bacteroidota</taxon>
        <taxon>Flavobacteriia</taxon>
        <taxon>Flavobacteriales</taxon>
        <taxon>Flavobacteriaceae</taxon>
    </lineage>
</organism>
<keyword evidence="4" id="KW-1185">Reference proteome</keyword>
<dbReference type="RefSeq" id="WP_274270209.1">
    <property type="nucleotide sequence ID" value="NZ_JAOSLC020000002.1"/>
</dbReference>
<comment type="caution">
    <text evidence="3">The sequence shown here is derived from an EMBL/GenBank/DDBJ whole genome shotgun (WGS) entry which is preliminary data.</text>
</comment>
<dbReference type="InterPro" id="IPR050640">
    <property type="entry name" value="Bact_2-comp_sensor_kinase"/>
</dbReference>
<evidence type="ECO:0000259" key="2">
    <source>
        <dbReference type="Pfam" id="PF06580"/>
    </source>
</evidence>
<dbReference type="EMBL" id="JAOSLC020000002">
    <property type="protein sequence ID" value="MDD7913702.1"/>
    <property type="molecule type" value="Genomic_DNA"/>
</dbReference>
<dbReference type="InterPro" id="IPR010559">
    <property type="entry name" value="Sig_transdc_His_kin_internal"/>
</dbReference>
<dbReference type="GO" id="GO:0016301">
    <property type="term" value="F:kinase activity"/>
    <property type="evidence" value="ECO:0007669"/>
    <property type="project" value="UniProtKB-KW"/>
</dbReference>
<protein>
    <submittedName>
        <fullName evidence="3">Sensor histidine kinase</fullName>
    </submittedName>
</protein>
<feature type="transmembrane region" description="Helical" evidence="1">
    <location>
        <begin position="21"/>
        <end position="44"/>
    </location>
</feature>
<gene>
    <name evidence="3" type="ORF">N5A56_004425</name>
</gene>
<name>A0ABT5S6I3_9FLAO</name>
<sequence length="250" mass="29087">MVRTPPFEQETLLEIIIQLKFLFLYYVPALYSIIFIFLAVKYFINFKVVQEKELLSRTEKIASELKTLKAQLNPHFLFNTLNNIYVLSIENSPKTPKSIEKLSKILDYVLYRCNTKYVSLTSEIELLENYIELEKLRYDDRLEINFNNYIEQDGEIAPLILLSLVENAFKHGAGEDSSSPKIDIDLYNTSTQFKLVISNTVATKPELTKRTSIGLENIKKQLNLIYPNRFELLIDNSQKVFTVTVKLINK</sequence>
<dbReference type="PANTHER" id="PTHR34220">
    <property type="entry name" value="SENSOR HISTIDINE KINASE YPDA"/>
    <property type="match status" value="1"/>
</dbReference>
<feature type="domain" description="Signal transduction histidine kinase internal region" evidence="2">
    <location>
        <begin position="63"/>
        <end position="142"/>
    </location>
</feature>
<evidence type="ECO:0000256" key="1">
    <source>
        <dbReference type="SAM" id="Phobius"/>
    </source>
</evidence>
<dbReference type="Pfam" id="PF06580">
    <property type="entry name" value="His_kinase"/>
    <property type="match status" value="1"/>
</dbReference>
<reference evidence="3" key="1">
    <citation type="submission" date="2023-02" db="EMBL/GenBank/DDBJ databases">
        <title>Polaribacter ponticola sp. nov., isolated from seawater.</title>
        <authorList>
            <person name="Baek J.H."/>
            <person name="Kim J.M."/>
            <person name="Choi D.G."/>
            <person name="Jeon C.O."/>
        </authorList>
    </citation>
    <scope>NUCLEOTIDE SEQUENCE</scope>
    <source>
        <strain evidence="3">MSW5</strain>
    </source>
</reference>
<dbReference type="SUPFAM" id="SSF55874">
    <property type="entry name" value="ATPase domain of HSP90 chaperone/DNA topoisomerase II/histidine kinase"/>
    <property type="match status" value="1"/>
</dbReference>
<accession>A0ABT5S6I3</accession>
<proteinExistence type="predicted"/>
<keyword evidence="1" id="KW-0812">Transmembrane</keyword>
<keyword evidence="1" id="KW-0472">Membrane</keyword>
<keyword evidence="3" id="KW-0808">Transferase</keyword>